<name>A0A2P2N7R6_RHIMU</name>
<feature type="chain" id="PRO_5015163438" evidence="1">
    <location>
        <begin position="20"/>
        <end position="43"/>
    </location>
</feature>
<keyword evidence="1" id="KW-0732">Signal</keyword>
<protein>
    <submittedName>
        <fullName evidence="2">Uncharacterized protein</fullName>
    </submittedName>
</protein>
<dbReference type="AlphaFoldDB" id="A0A2P2N7R6"/>
<reference evidence="2" key="1">
    <citation type="submission" date="2018-02" db="EMBL/GenBank/DDBJ databases">
        <title>Rhizophora mucronata_Transcriptome.</title>
        <authorList>
            <person name="Meera S.P."/>
            <person name="Sreeshan A."/>
            <person name="Augustine A."/>
        </authorList>
    </citation>
    <scope>NUCLEOTIDE SEQUENCE</scope>
    <source>
        <tissue evidence="2">Leaf</tissue>
    </source>
</reference>
<organism evidence="2">
    <name type="scientific">Rhizophora mucronata</name>
    <name type="common">Asiatic mangrove</name>
    <dbReference type="NCBI Taxonomy" id="61149"/>
    <lineage>
        <taxon>Eukaryota</taxon>
        <taxon>Viridiplantae</taxon>
        <taxon>Streptophyta</taxon>
        <taxon>Embryophyta</taxon>
        <taxon>Tracheophyta</taxon>
        <taxon>Spermatophyta</taxon>
        <taxon>Magnoliopsida</taxon>
        <taxon>eudicotyledons</taxon>
        <taxon>Gunneridae</taxon>
        <taxon>Pentapetalae</taxon>
        <taxon>rosids</taxon>
        <taxon>fabids</taxon>
        <taxon>Malpighiales</taxon>
        <taxon>Rhizophoraceae</taxon>
        <taxon>Rhizophora</taxon>
    </lineage>
</organism>
<proteinExistence type="predicted"/>
<accession>A0A2P2N7R6</accession>
<evidence type="ECO:0000256" key="1">
    <source>
        <dbReference type="SAM" id="SignalP"/>
    </source>
</evidence>
<dbReference type="EMBL" id="GGEC01057952">
    <property type="protein sequence ID" value="MBX38436.1"/>
    <property type="molecule type" value="Transcribed_RNA"/>
</dbReference>
<sequence length="43" mass="4748">MILKWIKFLLLGLLWSIMGRHPTSVASLVCICSIHPVGCGCHI</sequence>
<feature type="signal peptide" evidence="1">
    <location>
        <begin position="1"/>
        <end position="19"/>
    </location>
</feature>
<evidence type="ECO:0000313" key="2">
    <source>
        <dbReference type="EMBL" id="MBX38436.1"/>
    </source>
</evidence>